<dbReference type="EMBL" id="AP014704">
    <property type="protein sequence ID" value="BAQ47499.1"/>
    <property type="molecule type" value="Genomic_DNA"/>
</dbReference>
<dbReference type="InterPro" id="IPR043137">
    <property type="entry name" value="GGT_ssub_C"/>
</dbReference>
<dbReference type="Pfam" id="PF01019">
    <property type="entry name" value="G_glu_transpept"/>
    <property type="match status" value="1"/>
</dbReference>
<accession>A0A0C6FQB6</accession>
<dbReference type="InterPro" id="IPR029055">
    <property type="entry name" value="Ntn_hydrolases_N"/>
</dbReference>
<reference evidence="2 3" key="1">
    <citation type="journal article" date="2015" name="Genome Announc.">
        <title>Complete Genome Sequence of Methylobacterium aquaticum Strain 22A, Isolated from Racomitrium japonicum Moss.</title>
        <authorList>
            <person name="Tani A."/>
            <person name="Ogura Y."/>
            <person name="Hayashi T."/>
            <person name="Kimbara K."/>
        </authorList>
    </citation>
    <scope>NUCLEOTIDE SEQUENCE [LARGE SCALE GENOMIC DNA]</scope>
    <source>
        <strain evidence="2 3">MA-22A</strain>
    </source>
</reference>
<feature type="region of interest" description="Disordered" evidence="1">
    <location>
        <begin position="1"/>
        <end position="26"/>
    </location>
</feature>
<dbReference type="PANTHER" id="PTHR43881">
    <property type="entry name" value="GAMMA-GLUTAMYLTRANSPEPTIDASE (AFU_ORTHOLOGUE AFUA_4G13580)"/>
    <property type="match status" value="1"/>
</dbReference>
<name>A0A0C6FQB6_9HYPH</name>
<dbReference type="Gene3D" id="1.10.246.130">
    <property type="match status" value="1"/>
</dbReference>
<dbReference type="Gene3D" id="3.60.20.40">
    <property type="match status" value="1"/>
</dbReference>
<protein>
    <submittedName>
        <fullName evidence="2">Gamma-glutamyltransferase</fullName>
    </submittedName>
</protein>
<evidence type="ECO:0000313" key="3">
    <source>
        <dbReference type="Proteomes" id="UP000061432"/>
    </source>
</evidence>
<dbReference type="PATRIC" id="fig|270351.10.peg.4366"/>
<dbReference type="SUPFAM" id="SSF56235">
    <property type="entry name" value="N-terminal nucleophile aminohydrolases (Ntn hydrolases)"/>
    <property type="match status" value="1"/>
</dbReference>
<dbReference type="Proteomes" id="UP000061432">
    <property type="component" value="Chromosome"/>
</dbReference>
<dbReference type="PANTHER" id="PTHR43881:SF1">
    <property type="entry name" value="GAMMA-GLUTAMYLTRANSPEPTIDASE (AFU_ORTHOLOGUE AFUA_4G13580)"/>
    <property type="match status" value="1"/>
</dbReference>
<dbReference type="KEGG" id="maqu:Maq22A_c22600"/>
<dbReference type="GO" id="GO:0016740">
    <property type="term" value="F:transferase activity"/>
    <property type="evidence" value="ECO:0007669"/>
    <property type="project" value="UniProtKB-KW"/>
</dbReference>
<proteinExistence type="predicted"/>
<dbReference type="STRING" id="270351.Maq22A_c22600"/>
<feature type="compositionally biased region" description="Basic and acidic residues" evidence="1">
    <location>
        <begin position="1"/>
        <end position="20"/>
    </location>
</feature>
<organism evidence="2 3">
    <name type="scientific">Methylobacterium aquaticum</name>
    <dbReference type="NCBI Taxonomy" id="270351"/>
    <lineage>
        <taxon>Bacteria</taxon>
        <taxon>Pseudomonadati</taxon>
        <taxon>Pseudomonadota</taxon>
        <taxon>Alphaproteobacteria</taxon>
        <taxon>Hyphomicrobiales</taxon>
        <taxon>Methylobacteriaceae</taxon>
        <taxon>Methylobacterium</taxon>
    </lineage>
</organism>
<dbReference type="InterPro" id="IPR043138">
    <property type="entry name" value="GGT_lsub"/>
</dbReference>
<dbReference type="AlphaFoldDB" id="A0A0C6FQB6"/>
<evidence type="ECO:0000256" key="1">
    <source>
        <dbReference type="SAM" id="MobiDB-lite"/>
    </source>
</evidence>
<dbReference type="PRINTS" id="PR01210">
    <property type="entry name" value="GGTRANSPTASE"/>
</dbReference>
<dbReference type="InterPro" id="IPR052896">
    <property type="entry name" value="GGT-like_enzyme"/>
</dbReference>
<sequence>MGRTGRRETRDEPGRNRSVRDFSTPGRSPVYAANAAVATSHPLSTLAAIEVLRSGGNAVDAGIAAVAVQCVVDPLMTGIGGDCFALYAPKGARAPIALNGSGRSPAAAHDAWYLERGIALAPTSPHAVTVPGAVAAWAKLLDDHGTRSLGELLQPAIRYAEDGYPVQPRVALDWSRSVERVAGDPASAATYLIDGRAPGVGTIMRHPKLAATLARIAEHGPRGFYEGPVAEDIVARLRDLGGLHTLDDFATAAPEIVTPVTTRYRGYDVYECPPSGQGLAVLMMLNVLTHHDVARLSELDRVHLFAEACKQAYHHRDALFADPVLNRVPVEHLLSEAWRASAHGAIDMGRAQEPVIWPELPNPEHVHKDTVYLSVVDRDGNALSLINSIFQGFGSGITAPESGVLLHNRGLSFRIDPGHPNTIGPRKRPMHTIIPGMLMRDGETVAPFGVMGGHYQAMGHVELLTGIIDRGLDVQEALDAPRSFAYGGGVEMEPGFGEGVVAGLQARGHRTIPASGPIGGGQIIWIDRKAGVLAAGSDPRKDGSALGY</sequence>
<evidence type="ECO:0000313" key="2">
    <source>
        <dbReference type="EMBL" id="BAQ47499.1"/>
    </source>
</evidence>
<keyword evidence="2" id="KW-0808">Transferase</keyword>
<reference evidence="3" key="2">
    <citation type="submission" date="2015-01" db="EMBL/GenBank/DDBJ databases">
        <title>Complete genome sequence of Methylobacterium aquaticum strain 22A.</title>
        <authorList>
            <person name="Tani A."/>
            <person name="Ogura Y."/>
            <person name="Hayashi T."/>
        </authorList>
    </citation>
    <scope>NUCLEOTIDE SEQUENCE [LARGE SCALE GENOMIC DNA]</scope>
    <source>
        <strain evidence="3">MA-22A</strain>
    </source>
</reference>
<gene>
    <name evidence="2" type="primary">ggt</name>
    <name evidence="2" type="ORF">Maq22A_c22600</name>
</gene>